<dbReference type="Gene3D" id="2.10.25.10">
    <property type="entry name" value="Laminin"/>
    <property type="match status" value="1"/>
</dbReference>
<keyword evidence="1" id="KW-0245">EGF-like domain</keyword>
<dbReference type="InterPro" id="IPR000742">
    <property type="entry name" value="EGF"/>
</dbReference>
<dbReference type="Pfam" id="PF23106">
    <property type="entry name" value="EGF_Teneurin"/>
    <property type="match status" value="1"/>
</dbReference>
<keyword evidence="2" id="KW-0732">Signal</keyword>
<organism evidence="4 5">
    <name type="scientific">Steinernema carpocapsae</name>
    <name type="common">Entomopathogenic nematode</name>
    <dbReference type="NCBI Taxonomy" id="34508"/>
    <lineage>
        <taxon>Eukaryota</taxon>
        <taxon>Metazoa</taxon>
        <taxon>Ecdysozoa</taxon>
        <taxon>Nematoda</taxon>
        <taxon>Chromadorea</taxon>
        <taxon>Rhabditida</taxon>
        <taxon>Tylenchina</taxon>
        <taxon>Panagrolaimomorpha</taxon>
        <taxon>Strongyloidoidea</taxon>
        <taxon>Steinernematidae</taxon>
        <taxon>Steinernema</taxon>
    </lineage>
</organism>
<keyword evidence="1" id="KW-1015">Disulfide bond</keyword>
<dbReference type="STRING" id="34508.A0A4U8UX09"/>
<gene>
    <name evidence="4" type="ORF">L596_004477</name>
</gene>
<feature type="chain" id="PRO_5020938309" description="EGF-like domain-containing protein" evidence="2">
    <location>
        <begin position="24"/>
        <end position="117"/>
    </location>
</feature>
<dbReference type="EMBL" id="AZBU02000001">
    <property type="protein sequence ID" value="TMS37574.1"/>
    <property type="molecule type" value="Genomic_DNA"/>
</dbReference>
<proteinExistence type="predicted"/>
<evidence type="ECO:0000256" key="1">
    <source>
        <dbReference type="PROSITE-ProRule" id="PRU00076"/>
    </source>
</evidence>
<accession>A0A4U8UX09</accession>
<dbReference type="PROSITE" id="PS00022">
    <property type="entry name" value="EGF_1"/>
    <property type="match status" value="1"/>
</dbReference>
<comment type="caution">
    <text evidence="1">Lacks conserved residue(s) required for the propagation of feature annotation.</text>
</comment>
<dbReference type="SUPFAM" id="SSF57196">
    <property type="entry name" value="EGF/Laminin"/>
    <property type="match status" value="2"/>
</dbReference>
<feature type="signal peptide" evidence="2">
    <location>
        <begin position="1"/>
        <end position="23"/>
    </location>
</feature>
<evidence type="ECO:0000256" key="2">
    <source>
        <dbReference type="SAM" id="SignalP"/>
    </source>
</evidence>
<reference evidence="4 5" key="2">
    <citation type="journal article" date="2019" name="G3 (Bethesda)">
        <title>Hybrid Assembly of the Genome of the Entomopathogenic Nematode Steinernema carpocapsae Identifies the X-Chromosome.</title>
        <authorList>
            <person name="Serra L."/>
            <person name="Macchietto M."/>
            <person name="Macias-Munoz A."/>
            <person name="McGill C.J."/>
            <person name="Rodriguez I.M."/>
            <person name="Rodriguez B."/>
            <person name="Murad R."/>
            <person name="Mortazavi A."/>
        </authorList>
    </citation>
    <scope>NUCLEOTIDE SEQUENCE [LARGE SCALE GENOMIC DNA]</scope>
    <source>
        <strain evidence="4 5">ALL</strain>
    </source>
</reference>
<reference evidence="4 5" key="1">
    <citation type="journal article" date="2015" name="Genome Biol.">
        <title>Comparative genomics of Steinernema reveals deeply conserved gene regulatory networks.</title>
        <authorList>
            <person name="Dillman A.R."/>
            <person name="Macchietto M."/>
            <person name="Porter C.F."/>
            <person name="Rogers A."/>
            <person name="Williams B."/>
            <person name="Antoshechkin I."/>
            <person name="Lee M.M."/>
            <person name="Goodwin Z."/>
            <person name="Lu X."/>
            <person name="Lewis E.E."/>
            <person name="Goodrich-Blair H."/>
            <person name="Stock S.P."/>
            <person name="Adams B.J."/>
            <person name="Sternberg P.W."/>
            <person name="Mortazavi A."/>
        </authorList>
    </citation>
    <scope>NUCLEOTIDE SEQUENCE [LARGE SCALE GENOMIC DNA]</scope>
    <source>
        <strain evidence="4 5">ALL</strain>
    </source>
</reference>
<dbReference type="Proteomes" id="UP000298663">
    <property type="component" value="Unassembled WGS sequence"/>
</dbReference>
<feature type="domain" description="EGF-like" evidence="3">
    <location>
        <begin position="68"/>
        <end position="105"/>
    </location>
</feature>
<name>A0A4U8UX09_STECR</name>
<evidence type="ECO:0000313" key="5">
    <source>
        <dbReference type="Proteomes" id="UP000298663"/>
    </source>
</evidence>
<evidence type="ECO:0000259" key="3">
    <source>
        <dbReference type="PROSITE" id="PS50026"/>
    </source>
</evidence>
<dbReference type="OrthoDB" id="10040561at2759"/>
<dbReference type="PROSITE" id="PS50026">
    <property type="entry name" value="EGF_3"/>
    <property type="match status" value="1"/>
</dbReference>
<evidence type="ECO:0000313" key="4">
    <source>
        <dbReference type="EMBL" id="TMS37574.1"/>
    </source>
</evidence>
<dbReference type="AlphaFoldDB" id="A0A4U8UX09"/>
<protein>
    <recommendedName>
        <fullName evidence="3">EGF-like domain-containing protein</fullName>
    </recommendedName>
</protein>
<dbReference type="SMART" id="SM00181">
    <property type="entry name" value="EGF"/>
    <property type="match status" value="2"/>
</dbReference>
<sequence length="117" mass="12360">MNSKVAIFLACALVALLIDNGDGQNTAANFDPNAPCTEADCNNRGACLGVRANPLCFCRHPYTNPRCEDEFCESTRDCNGRGICIGNKSTVTCMCSANYSGKSCEIVGNSAGNATKH</sequence>
<feature type="disulfide bond" evidence="1">
    <location>
        <begin position="95"/>
        <end position="104"/>
    </location>
</feature>
<comment type="caution">
    <text evidence="4">The sequence shown here is derived from an EMBL/GenBank/DDBJ whole genome shotgun (WGS) entry which is preliminary data.</text>
</comment>
<keyword evidence="5" id="KW-1185">Reference proteome</keyword>